<feature type="compositionally biased region" description="Basic and acidic residues" evidence="1">
    <location>
        <begin position="45"/>
        <end position="74"/>
    </location>
</feature>
<feature type="compositionally biased region" description="Basic and acidic residues" evidence="1">
    <location>
        <begin position="608"/>
        <end position="617"/>
    </location>
</feature>
<feature type="region of interest" description="Disordered" evidence="1">
    <location>
        <begin position="143"/>
        <end position="294"/>
    </location>
</feature>
<feature type="compositionally biased region" description="Basic and acidic residues" evidence="1">
    <location>
        <begin position="184"/>
        <end position="199"/>
    </location>
</feature>
<feature type="compositionally biased region" description="Polar residues" evidence="1">
    <location>
        <begin position="638"/>
        <end position="647"/>
    </location>
</feature>
<protein>
    <submittedName>
        <fullName evidence="2">Uncharacterized protein</fullName>
    </submittedName>
</protein>
<feature type="region of interest" description="Disordered" evidence="1">
    <location>
        <begin position="1009"/>
        <end position="1152"/>
    </location>
</feature>
<feature type="region of interest" description="Disordered" evidence="1">
    <location>
        <begin position="858"/>
        <end position="879"/>
    </location>
</feature>
<feature type="compositionally biased region" description="Acidic residues" evidence="1">
    <location>
        <begin position="478"/>
        <end position="493"/>
    </location>
</feature>
<name>A0ABR2F4C2_9ROSI</name>
<keyword evidence="3" id="KW-1185">Reference proteome</keyword>
<feature type="compositionally biased region" description="Polar residues" evidence="1">
    <location>
        <begin position="1058"/>
        <end position="1091"/>
    </location>
</feature>
<feature type="region of interest" description="Disordered" evidence="1">
    <location>
        <begin position="365"/>
        <end position="411"/>
    </location>
</feature>
<feature type="compositionally biased region" description="Low complexity" evidence="1">
    <location>
        <begin position="143"/>
        <end position="156"/>
    </location>
</feature>
<feature type="compositionally biased region" description="Basic and acidic residues" evidence="1">
    <location>
        <begin position="533"/>
        <end position="547"/>
    </location>
</feature>
<feature type="compositionally biased region" description="Polar residues" evidence="1">
    <location>
        <begin position="1"/>
        <end position="12"/>
    </location>
</feature>
<feature type="compositionally biased region" description="Basic and acidic residues" evidence="1">
    <location>
        <begin position="428"/>
        <end position="449"/>
    </location>
</feature>
<feature type="compositionally biased region" description="Basic and acidic residues" evidence="1">
    <location>
        <begin position="930"/>
        <end position="951"/>
    </location>
</feature>
<feature type="compositionally biased region" description="Basic and acidic residues" evidence="1">
    <location>
        <begin position="862"/>
        <end position="876"/>
    </location>
</feature>
<evidence type="ECO:0000313" key="3">
    <source>
        <dbReference type="Proteomes" id="UP001472677"/>
    </source>
</evidence>
<feature type="compositionally biased region" description="Basic and acidic residues" evidence="1">
    <location>
        <begin position="1098"/>
        <end position="1121"/>
    </location>
</feature>
<feature type="region of interest" description="Disordered" evidence="1">
    <location>
        <begin position="1"/>
        <end position="74"/>
    </location>
</feature>
<feature type="region of interest" description="Disordered" evidence="1">
    <location>
        <begin position="927"/>
        <end position="962"/>
    </location>
</feature>
<feature type="compositionally biased region" description="Polar residues" evidence="1">
    <location>
        <begin position="1028"/>
        <end position="1039"/>
    </location>
</feature>
<feature type="compositionally biased region" description="Basic and acidic residues" evidence="1">
    <location>
        <begin position="375"/>
        <end position="407"/>
    </location>
</feature>
<sequence>MGNEMGNSNTSGLREEDNTVEDKPAQGFDHADDSKGPNGVVPATGDKEEVNMKTEGEKSLEDAGRMDYEKEQNHEVVASEDIYVNGKDEKEVKGQDHLVPAAETEPAFLEHDGLASPLIEDWEHDDKEQDNSTILEVEKIPLNEAASTNETNAASLVPAVGNESTHGTELVFSGRDGTEYPCVDEQKHDEKAIETDAEKSIATNDETEEAKGQDRLVPRAEDKNIPGDEKESASLQHDGLASTCSEDPKHDQKEQGTSTIDEIEEIALKGSDGTDETNAEACLVPAGGDESTRRTETGLILGDFDGMEHSCLDKLKPDEKEDDVNINDQTVEQSSQEASSKDVIDRKGQLLAVVDDKATYGYETCLVPSDPEGTTDLHGDNSKEHERVDKEDSMQEVGHAEEEKGQDHLFPAAVDKNARVNEIGSASLDHDGLASPHIEDLEHGEKEGASTDETNVEGCLVPAGGDENSHGTETGLVLEEDITINDEAEEESSQEAASTDVLDRQGQLLVVVEGKPSNGNETGLVSSGPDGTADIRGDKLKEHEKEVNNPNAEPQEKPLEKDDHEDDIEEKNLTIPAVEGEDCNNKEAELASGDPEIVGDTLDNQTVEGKEQAKIEIDPPAESTEYDLEPSEVAGECSETQPDSSLKSLEDHQMKKEPNSEENLSARTQYVESQNPMMEEGEGTSDLTSGAASPTSHESVPLEPVVILETEEHEPVEILTEQLVLECNGPVKSEDMIIPCLTCSDQENGFLLDSSISTDPVQSVFPDRSPEAGKGRDVISTEEMASKRVSTEEKIELKYGDDIGTVTTVMTDLPMGVGAKCNGELPSEINSTKTDSPESEVEAILSNETQNILVEASESEFEEKGTSVKEDSDNGKQAHCQIQSGEVLIEKPNGQATILENGHSVEQQKNSQQEVQLATDSAETFPMDQINRKEETEKKITEEMIGKKKDTNPIANDAPRRENEEKFISHSYDPIEQIEAFLSPSPFLQALLEKQESFGEKSLTLSETKVIANGDHNNQRESVERLSIESNPDNTTMRKSPSFDLDLRINARADDSDQTPLLYQDKTTIDSFSSQPDITENGETPSHSQYESMAAQGKDVKLERSDSEKSKTPFLGFKKEDEEADINNNNNMLMNPKKQDDQSATKKTTTPKVSVSVKAVMSGTTKGKVKRKPRASLFGTCMCCATV</sequence>
<evidence type="ECO:0000313" key="2">
    <source>
        <dbReference type="EMBL" id="KAK8571867.1"/>
    </source>
</evidence>
<evidence type="ECO:0000256" key="1">
    <source>
        <dbReference type="SAM" id="MobiDB-lite"/>
    </source>
</evidence>
<gene>
    <name evidence="2" type="ORF">V6N12_027936</name>
</gene>
<feature type="compositionally biased region" description="Basic and acidic residues" evidence="1">
    <location>
        <begin position="1045"/>
        <end position="1055"/>
    </location>
</feature>
<dbReference type="EMBL" id="JBBPBM010000008">
    <property type="protein sequence ID" value="KAK8571867.1"/>
    <property type="molecule type" value="Genomic_DNA"/>
</dbReference>
<feature type="region of interest" description="Disordered" evidence="1">
    <location>
        <begin position="425"/>
        <end position="701"/>
    </location>
</feature>
<comment type="caution">
    <text evidence="2">The sequence shown here is derived from an EMBL/GenBank/DDBJ whole genome shotgun (WGS) entry which is preliminary data.</text>
</comment>
<dbReference type="Proteomes" id="UP001472677">
    <property type="component" value="Unassembled WGS sequence"/>
</dbReference>
<feature type="compositionally biased region" description="Basic and acidic residues" evidence="1">
    <location>
        <begin position="648"/>
        <end position="659"/>
    </location>
</feature>
<feature type="compositionally biased region" description="Basic and acidic residues" evidence="1">
    <location>
        <begin position="209"/>
        <end position="232"/>
    </location>
</feature>
<feature type="compositionally biased region" description="Basic and acidic residues" evidence="1">
    <location>
        <begin position="13"/>
        <end position="35"/>
    </location>
</feature>
<reference evidence="2 3" key="1">
    <citation type="journal article" date="2024" name="G3 (Bethesda)">
        <title>Genome assembly of Hibiscus sabdariffa L. provides insights into metabolisms of medicinal natural products.</title>
        <authorList>
            <person name="Kim T."/>
        </authorList>
    </citation>
    <scope>NUCLEOTIDE SEQUENCE [LARGE SCALE GENOMIC DNA]</scope>
    <source>
        <strain evidence="2">TK-2024</strain>
        <tissue evidence="2">Old leaves</tissue>
    </source>
</reference>
<proteinExistence type="predicted"/>
<organism evidence="2 3">
    <name type="scientific">Hibiscus sabdariffa</name>
    <name type="common">roselle</name>
    <dbReference type="NCBI Taxonomy" id="183260"/>
    <lineage>
        <taxon>Eukaryota</taxon>
        <taxon>Viridiplantae</taxon>
        <taxon>Streptophyta</taxon>
        <taxon>Embryophyta</taxon>
        <taxon>Tracheophyta</taxon>
        <taxon>Spermatophyta</taxon>
        <taxon>Magnoliopsida</taxon>
        <taxon>eudicotyledons</taxon>
        <taxon>Gunneridae</taxon>
        <taxon>Pentapetalae</taxon>
        <taxon>rosids</taxon>
        <taxon>malvids</taxon>
        <taxon>Malvales</taxon>
        <taxon>Malvaceae</taxon>
        <taxon>Malvoideae</taxon>
        <taxon>Hibiscus</taxon>
    </lineage>
</organism>
<feature type="compositionally biased region" description="Basic and acidic residues" evidence="1">
    <location>
        <begin position="1017"/>
        <end position="1027"/>
    </location>
</feature>
<feature type="compositionally biased region" description="Polar residues" evidence="1">
    <location>
        <begin position="661"/>
        <end position="676"/>
    </location>
</feature>
<feature type="compositionally biased region" description="Polar residues" evidence="1">
    <location>
        <begin position="685"/>
        <end position="698"/>
    </location>
</feature>
<accession>A0ABR2F4C2</accession>